<dbReference type="InterPro" id="IPR038720">
    <property type="entry name" value="YprB_RNase_H-like_dom"/>
</dbReference>
<dbReference type="Proteomes" id="UP000460221">
    <property type="component" value="Unassembled WGS sequence"/>
</dbReference>
<dbReference type="Pfam" id="PF13482">
    <property type="entry name" value="RNase_H_2"/>
    <property type="match status" value="1"/>
</dbReference>
<dbReference type="SUPFAM" id="SSF53098">
    <property type="entry name" value="Ribonuclease H-like"/>
    <property type="match status" value="1"/>
</dbReference>
<proteinExistence type="predicted"/>
<comment type="caution">
    <text evidence="3">The sequence shown here is derived from an EMBL/GenBank/DDBJ whole genome shotgun (WGS) entry which is preliminary data.</text>
</comment>
<sequence length="539" mass="58825">MPVRLAPSAAGRCRRRVHLDNDPQAPRERRLAADDGARHRIADMDAHRDRVVQELAVAFPGAPEGASAWDVLDAGGRPPVVLGLPLASEHRVGDPEMVVWLGDGYVPVIVRSHRTTDQGAGAVLSSPAEPLRRTVADGRKPRPHQSDVLALAHLYRLLGEQGLASDTALGGVIGRGHADAGEPGAAHDDAENVLWHDLSVLLPEYDRRFADRLAVATAARAGQVLARPTRIGECRRCPWWPVCSVELEAGHDISLVSAGGDTEVLLGAGVRTVDQLARMPADEVAELPLTGIDPATARTRARAWLVGAPVVRRHGRITVPRADLELDVDMESYLDDGAYLWGTFLTGPAVTRLGLTAGYRPFASWRPMPDADEGRAFADFWGYLTELRRLAAEHGLTFAAYCYSRWAEERWLRSTPVRYPQVPGMPGTAAIEAFCSGPQWVDMYQQIRDQFIVPGSMKLKSLAPLAGFHWRDAEPGGENSMAWYRTAVGFDGAAPDVASAERVLRYNEDDVRATLALREWMTHRSGTVPTAAELDARVF</sequence>
<feature type="compositionally biased region" description="Basic and acidic residues" evidence="1">
    <location>
        <begin position="130"/>
        <end position="140"/>
    </location>
</feature>
<dbReference type="NCBIfam" id="TIGR03491">
    <property type="entry name" value="TM0106 family RecB-like putative nuclease"/>
    <property type="match status" value="1"/>
</dbReference>
<evidence type="ECO:0000313" key="3">
    <source>
        <dbReference type="EMBL" id="MTD15685.1"/>
    </source>
</evidence>
<name>A0A7K1FNE5_9ACTN</name>
<accession>A0A7K1FNE5</accession>
<keyword evidence="4" id="KW-1185">Reference proteome</keyword>
<organism evidence="3 4">
    <name type="scientific">Nakamurella alba</name>
    <dbReference type="NCBI Taxonomy" id="2665158"/>
    <lineage>
        <taxon>Bacteria</taxon>
        <taxon>Bacillati</taxon>
        <taxon>Actinomycetota</taxon>
        <taxon>Actinomycetes</taxon>
        <taxon>Nakamurellales</taxon>
        <taxon>Nakamurellaceae</taxon>
        <taxon>Nakamurella</taxon>
    </lineage>
</organism>
<dbReference type="EMBL" id="WLYK01000006">
    <property type="protein sequence ID" value="MTD15685.1"/>
    <property type="molecule type" value="Genomic_DNA"/>
</dbReference>
<dbReference type="InterPro" id="IPR012337">
    <property type="entry name" value="RNaseH-like_sf"/>
</dbReference>
<feature type="region of interest" description="Disordered" evidence="1">
    <location>
        <begin position="119"/>
        <end position="144"/>
    </location>
</feature>
<reference evidence="3 4" key="1">
    <citation type="submission" date="2019-11" db="EMBL/GenBank/DDBJ databases">
        <authorList>
            <person name="Jiang L.-Q."/>
        </authorList>
    </citation>
    <scope>NUCLEOTIDE SEQUENCE [LARGE SCALE GENOMIC DNA]</scope>
    <source>
        <strain evidence="3 4">YIM 132087</strain>
    </source>
</reference>
<evidence type="ECO:0000313" key="4">
    <source>
        <dbReference type="Proteomes" id="UP000460221"/>
    </source>
</evidence>
<evidence type="ECO:0000256" key="1">
    <source>
        <dbReference type="SAM" id="MobiDB-lite"/>
    </source>
</evidence>
<dbReference type="AlphaFoldDB" id="A0A7K1FNE5"/>
<protein>
    <submittedName>
        <fullName evidence="3">TM0106 family RecB-like putative nuclease</fullName>
    </submittedName>
</protein>
<dbReference type="InterPro" id="IPR019993">
    <property type="entry name" value="RecB_nuclease_TM0106_put"/>
</dbReference>
<feature type="domain" description="YprB ribonuclease H-like" evidence="2">
    <location>
        <begin position="439"/>
        <end position="521"/>
    </location>
</feature>
<gene>
    <name evidence="3" type="ORF">GIS00_17260</name>
</gene>
<evidence type="ECO:0000259" key="2">
    <source>
        <dbReference type="Pfam" id="PF13482"/>
    </source>
</evidence>